<dbReference type="AlphaFoldDB" id="A0A927H896"/>
<name>A0A927H896_9BACL</name>
<keyword evidence="3" id="KW-1185">Reference proteome</keyword>
<evidence type="ECO:0000313" key="3">
    <source>
        <dbReference type="Proteomes" id="UP000632125"/>
    </source>
</evidence>
<feature type="signal peptide" evidence="1">
    <location>
        <begin position="1"/>
        <end position="26"/>
    </location>
</feature>
<sequence length="272" mass="29853">MFSVQKLTLSMLVLLFLLLAPAAATAASFEFTVTAKAAFDKMKAAADKTTSAKLASQYAQLQAVQKQEIEWEAKINTLHYRNEEAVLGTRNRIKAIDAAKIAKLEADVVQTKKKYEPLFDLYDSLKQQLSLAKSLKDKWLVGVLNPQVETAKAAAALAKADIRGKEAALKAAKADAAKAMKKIKDVLAGIDAVKIKIKASKSSVSSLKKQFKTETTILNQVVRKGDPTASVSSFTRLLAYMKQINEHRQKHYAYEQQISAIIAKADAQLKAR</sequence>
<keyword evidence="1" id="KW-0732">Signal</keyword>
<feature type="chain" id="PRO_5038093483" evidence="1">
    <location>
        <begin position="27"/>
        <end position="272"/>
    </location>
</feature>
<proteinExistence type="predicted"/>
<evidence type="ECO:0000256" key="1">
    <source>
        <dbReference type="SAM" id="SignalP"/>
    </source>
</evidence>
<dbReference type="RefSeq" id="WP_190865049.1">
    <property type="nucleotide sequence ID" value="NZ_JACXIY010000029.1"/>
</dbReference>
<dbReference type="EMBL" id="JACXIY010000029">
    <property type="protein sequence ID" value="MBD2871337.1"/>
    <property type="molecule type" value="Genomic_DNA"/>
</dbReference>
<accession>A0A927H896</accession>
<gene>
    <name evidence="2" type="ORF">IDH41_22375</name>
</gene>
<reference evidence="2" key="1">
    <citation type="submission" date="2020-09" db="EMBL/GenBank/DDBJ databases">
        <title>A novel bacterium of genus Paenibacillus, isolated from South China Sea.</title>
        <authorList>
            <person name="Huang H."/>
            <person name="Mo K."/>
            <person name="Hu Y."/>
        </authorList>
    </citation>
    <scope>NUCLEOTIDE SEQUENCE</scope>
    <source>
        <strain evidence="2">IB182493</strain>
    </source>
</reference>
<comment type="caution">
    <text evidence="2">The sequence shown here is derived from an EMBL/GenBank/DDBJ whole genome shotgun (WGS) entry which is preliminary data.</text>
</comment>
<protein>
    <submittedName>
        <fullName evidence="2">Uncharacterized protein</fullName>
    </submittedName>
</protein>
<evidence type="ECO:0000313" key="2">
    <source>
        <dbReference type="EMBL" id="MBD2871337.1"/>
    </source>
</evidence>
<organism evidence="2 3">
    <name type="scientific">Paenibacillus arenilitoris</name>
    <dbReference type="NCBI Taxonomy" id="2772299"/>
    <lineage>
        <taxon>Bacteria</taxon>
        <taxon>Bacillati</taxon>
        <taxon>Bacillota</taxon>
        <taxon>Bacilli</taxon>
        <taxon>Bacillales</taxon>
        <taxon>Paenibacillaceae</taxon>
        <taxon>Paenibacillus</taxon>
    </lineage>
</organism>
<dbReference type="Proteomes" id="UP000632125">
    <property type="component" value="Unassembled WGS sequence"/>
</dbReference>